<accession>A0ABT9E638</accession>
<sequence>MPMRFTGRLAILEGTCAAEEAEPLAAWLRETTSPGLDLSGCDHMHTAVLQALLAFRPRIAAAPADPFWAQLGLQAEATPEDGEIPASLLSATALPTEVLPEAPMAEPAPAAAEATRNSVAEAPEASAPGAGPAASAELRRRVQSRRRRPLQDPSPIHLGPADRRLVEEDTHA</sequence>
<evidence type="ECO:0000313" key="2">
    <source>
        <dbReference type="EMBL" id="MDO9711601.1"/>
    </source>
</evidence>
<feature type="compositionally biased region" description="Basic and acidic residues" evidence="1">
    <location>
        <begin position="160"/>
        <end position="172"/>
    </location>
</feature>
<protein>
    <submittedName>
        <fullName evidence="2">Uncharacterized protein</fullName>
    </submittedName>
</protein>
<comment type="caution">
    <text evidence="2">The sequence shown here is derived from an EMBL/GenBank/DDBJ whole genome shotgun (WGS) entry which is preliminary data.</text>
</comment>
<gene>
    <name evidence="2" type="ORF">Q7A36_24855</name>
</gene>
<dbReference type="RefSeq" id="WP_305106459.1">
    <property type="nucleotide sequence ID" value="NZ_JAUTWS010000031.1"/>
</dbReference>
<feature type="region of interest" description="Disordered" evidence="1">
    <location>
        <begin position="98"/>
        <end position="172"/>
    </location>
</feature>
<reference evidence="2 3" key="1">
    <citation type="submission" date="2023-08" db="EMBL/GenBank/DDBJ databases">
        <title>The draft genome sequence of Paracraurococcus sp. LOR1-02.</title>
        <authorList>
            <person name="Kingkaew E."/>
            <person name="Tanasupawat S."/>
        </authorList>
    </citation>
    <scope>NUCLEOTIDE SEQUENCE [LARGE SCALE GENOMIC DNA]</scope>
    <source>
        <strain evidence="2 3">LOR1-02</strain>
    </source>
</reference>
<evidence type="ECO:0000313" key="3">
    <source>
        <dbReference type="Proteomes" id="UP001243009"/>
    </source>
</evidence>
<name>A0ABT9E638_9PROT</name>
<dbReference type="EMBL" id="JAUTWS010000031">
    <property type="protein sequence ID" value="MDO9711601.1"/>
    <property type="molecule type" value="Genomic_DNA"/>
</dbReference>
<keyword evidence="3" id="KW-1185">Reference proteome</keyword>
<proteinExistence type="predicted"/>
<evidence type="ECO:0000256" key="1">
    <source>
        <dbReference type="SAM" id="MobiDB-lite"/>
    </source>
</evidence>
<feature type="compositionally biased region" description="Low complexity" evidence="1">
    <location>
        <begin position="100"/>
        <end position="136"/>
    </location>
</feature>
<organism evidence="2 3">
    <name type="scientific">Paracraurococcus lichenis</name>
    <dbReference type="NCBI Taxonomy" id="3064888"/>
    <lineage>
        <taxon>Bacteria</taxon>
        <taxon>Pseudomonadati</taxon>
        <taxon>Pseudomonadota</taxon>
        <taxon>Alphaproteobacteria</taxon>
        <taxon>Acetobacterales</taxon>
        <taxon>Roseomonadaceae</taxon>
        <taxon>Paracraurococcus</taxon>
    </lineage>
</organism>
<dbReference type="Proteomes" id="UP001243009">
    <property type="component" value="Unassembled WGS sequence"/>
</dbReference>